<evidence type="ECO:0000313" key="4">
    <source>
        <dbReference type="Proteomes" id="UP001595617"/>
    </source>
</evidence>
<keyword evidence="2" id="KW-1133">Transmembrane helix</keyword>
<feature type="transmembrane region" description="Helical" evidence="2">
    <location>
        <begin position="21"/>
        <end position="42"/>
    </location>
</feature>
<evidence type="ECO:0000256" key="2">
    <source>
        <dbReference type="SAM" id="Phobius"/>
    </source>
</evidence>
<sequence length="216" mass="24465">MMLRWRAFWFEAQQRLIIWPFWVSWLLALALVLLVASVYWGASVAFGWQETTGTVAEVAQTRRQISAREAEFTVLQSRMDNPEQRALEAQLDALQQDIQRLNADIQGITSGLVLPEDMGRLLRGLLARQSEVNMVSLTTLPVENIGTTEVAALYRHGMEVELQGTFNGLAAYVRAIEGLPQKVIIGTLDFTIEQYPNGRAVLRLYTLSDREDWLNV</sequence>
<proteinExistence type="predicted"/>
<dbReference type="EMBL" id="JBHRYR010000002">
    <property type="protein sequence ID" value="MFC3851936.1"/>
    <property type="molecule type" value="Genomic_DNA"/>
</dbReference>
<evidence type="ECO:0008006" key="5">
    <source>
        <dbReference type="Google" id="ProtNLM"/>
    </source>
</evidence>
<comment type="caution">
    <text evidence="3">The sequence shown here is derived from an EMBL/GenBank/DDBJ whole genome shotgun (WGS) entry which is preliminary data.</text>
</comment>
<evidence type="ECO:0000313" key="3">
    <source>
        <dbReference type="EMBL" id="MFC3851936.1"/>
    </source>
</evidence>
<reference evidence="4" key="1">
    <citation type="journal article" date="2019" name="Int. J. Syst. Evol. Microbiol.">
        <title>The Global Catalogue of Microorganisms (GCM) 10K type strain sequencing project: providing services to taxonomists for standard genome sequencing and annotation.</title>
        <authorList>
            <consortium name="The Broad Institute Genomics Platform"/>
            <consortium name="The Broad Institute Genome Sequencing Center for Infectious Disease"/>
            <person name="Wu L."/>
            <person name="Ma J."/>
        </authorList>
    </citation>
    <scope>NUCLEOTIDE SEQUENCE [LARGE SCALE GENOMIC DNA]</scope>
    <source>
        <strain evidence="4">IBRC 10765</strain>
    </source>
</reference>
<protein>
    <recommendedName>
        <fullName evidence="5">MSHA biogenesis protein MshJ</fullName>
    </recommendedName>
</protein>
<accession>A0ABV7ZUT5</accession>
<keyword evidence="2" id="KW-0472">Membrane</keyword>
<keyword evidence="1" id="KW-0175">Coiled coil</keyword>
<keyword evidence="2" id="KW-0812">Transmembrane</keyword>
<dbReference type="Proteomes" id="UP001595617">
    <property type="component" value="Unassembled WGS sequence"/>
</dbReference>
<name>A0ABV7ZUT5_9GAMM</name>
<dbReference type="RefSeq" id="WP_380693503.1">
    <property type="nucleotide sequence ID" value="NZ_JBHRYR010000002.1"/>
</dbReference>
<evidence type="ECO:0000256" key="1">
    <source>
        <dbReference type="SAM" id="Coils"/>
    </source>
</evidence>
<organism evidence="3 4">
    <name type="scientific">Saccharospirillum mangrovi</name>
    <dbReference type="NCBI Taxonomy" id="2161747"/>
    <lineage>
        <taxon>Bacteria</taxon>
        <taxon>Pseudomonadati</taxon>
        <taxon>Pseudomonadota</taxon>
        <taxon>Gammaproteobacteria</taxon>
        <taxon>Oceanospirillales</taxon>
        <taxon>Saccharospirillaceae</taxon>
        <taxon>Saccharospirillum</taxon>
    </lineage>
</organism>
<feature type="coiled-coil region" evidence="1">
    <location>
        <begin position="84"/>
        <end position="111"/>
    </location>
</feature>
<keyword evidence="4" id="KW-1185">Reference proteome</keyword>
<gene>
    <name evidence="3" type="ORF">ACFOOG_03730</name>
</gene>